<evidence type="ECO:0000313" key="3">
    <source>
        <dbReference type="Proteomes" id="UP000076842"/>
    </source>
</evidence>
<organism evidence="2 3">
    <name type="scientific">Calocera cornea HHB12733</name>
    <dbReference type="NCBI Taxonomy" id="1353952"/>
    <lineage>
        <taxon>Eukaryota</taxon>
        <taxon>Fungi</taxon>
        <taxon>Dikarya</taxon>
        <taxon>Basidiomycota</taxon>
        <taxon>Agaricomycotina</taxon>
        <taxon>Dacrymycetes</taxon>
        <taxon>Dacrymycetales</taxon>
        <taxon>Dacrymycetaceae</taxon>
        <taxon>Calocera</taxon>
    </lineage>
</organism>
<evidence type="ECO:0000313" key="2">
    <source>
        <dbReference type="EMBL" id="KZT57606.1"/>
    </source>
</evidence>
<feature type="compositionally biased region" description="Basic residues" evidence="1">
    <location>
        <begin position="124"/>
        <end position="134"/>
    </location>
</feature>
<keyword evidence="3" id="KW-1185">Reference proteome</keyword>
<proteinExistence type="predicted"/>
<gene>
    <name evidence="2" type="ORF">CALCODRAFT_541327</name>
</gene>
<name>A0A165G545_9BASI</name>
<feature type="compositionally biased region" description="Polar residues" evidence="1">
    <location>
        <begin position="68"/>
        <end position="80"/>
    </location>
</feature>
<feature type="compositionally biased region" description="Polar residues" evidence="1">
    <location>
        <begin position="154"/>
        <end position="167"/>
    </location>
</feature>
<protein>
    <submittedName>
        <fullName evidence="2">Uncharacterized protein</fullName>
    </submittedName>
</protein>
<dbReference type="EMBL" id="KV423961">
    <property type="protein sequence ID" value="KZT57606.1"/>
    <property type="molecule type" value="Genomic_DNA"/>
</dbReference>
<evidence type="ECO:0000256" key="1">
    <source>
        <dbReference type="SAM" id="MobiDB-lite"/>
    </source>
</evidence>
<reference evidence="2 3" key="1">
    <citation type="journal article" date="2016" name="Mol. Biol. Evol.">
        <title>Comparative Genomics of Early-Diverging Mushroom-Forming Fungi Provides Insights into the Origins of Lignocellulose Decay Capabilities.</title>
        <authorList>
            <person name="Nagy L.G."/>
            <person name="Riley R."/>
            <person name="Tritt A."/>
            <person name="Adam C."/>
            <person name="Daum C."/>
            <person name="Floudas D."/>
            <person name="Sun H."/>
            <person name="Yadav J.S."/>
            <person name="Pangilinan J."/>
            <person name="Larsson K.H."/>
            <person name="Matsuura K."/>
            <person name="Barry K."/>
            <person name="Labutti K."/>
            <person name="Kuo R."/>
            <person name="Ohm R.A."/>
            <person name="Bhattacharya S.S."/>
            <person name="Shirouzu T."/>
            <person name="Yoshinaga Y."/>
            <person name="Martin F.M."/>
            <person name="Grigoriev I.V."/>
            <person name="Hibbett D.S."/>
        </authorList>
    </citation>
    <scope>NUCLEOTIDE SEQUENCE [LARGE SCALE GENOMIC DNA]</scope>
    <source>
        <strain evidence="2 3">HHB12733</strain>
    </source>
</reference>
<dbReference type="InParanoid" id="A0A165G545"/>
<sequence length="690" mass="76209">MRLLQSIDPALESLPIFRPPGQRPRLSTGIQERSRLPGPALAYANDLGATGKENSVSQHLDDHETNRHPTISQPSFQRESTAQDDWKTPGRGSGWNSEMDEELNANIDANATGSPTALEATWGRIKRPSKRSKKTSSGDDSASISGTPAPEILANTTKTASSLSSNTAEDENGLPHLIQPRKWAVYTLKAYTDAFQKRAERGKAYCRLFISQLSQLSFPSTETRDTVARKAVAATNAEAKDDEPLLDMVLYPYLFSLFEDNMRWLYTKGREKTMLLVPKHWPELNNPDPTLVKGLAERLLSKANFLQEMTDPADIHHAIEHYLTGARLAFPIKHNVERARHDQYMELFEKFQKKEPISYMRLIRDVRLMCRDPNSVQEAAMAMTGRRVAAADDADVDFGSSGQDEFTRPTRDASGDQGIHVSVSTTTIMSVVNKLQRTWELRAFSYALSNSTNSTGGHWVKALNHLHLTFTRSISSTVIACTLKVSESAIFEDPGLVTLDLATYATMPAVNNLPPLKVFQKDCVLAVFHLSIPIAAPVPTASPPQDYYSLTILMKHNSDALDLRDCLKMNAALRPPFPMPGRFQAAFQVPGVGTGIETESATNSATHQIIDNIARQGQQSGSVSSDTVVATGQQETSIYALSPLALERYLAQVVREPGFQDLVGSTVNYSERLIELSKVETLQRMGAHQG</sequence>
<feature type="region of interest" description="Disordered" evidence="1">
    <location>
        <begin position="13"/>
        <end position="173"/>
    </location>
</feature>
<dbReference type="AlphaFoldDB" id="A0A165G545"/>
<accession>A0A165G545</accession>
<dbReference type="Proteomes" id="UP000076842">
    <property type="component" value="Unassembled WGS sequence"/>
</dbReference>